<sequence>MKYISEFREGALAHNIATSIAAEADPRRHYHFMEFCGGHTHAISRFGLVDLLPDNVHMIHGPGCPVCVLPIGRVENAIQLAQTAELILCSYGDMLRIPAANGMNLQKAKARGADVRIIYSSTDAIKIAQENPQHQVVFFAIGFETTTPPTAIAIKQAQELGLNNFTVFCNHVLTPSAISHILQSPEIREFGVVSLDGFIGPAHVSVVIGSQPYEYFAEEFQKPVVIAGFEPLDVMQAILMLIRQINSGRAEVENEFTRAVLPTGNIKAQSIVAEVFELRRIFEWRGLGLVPYSALRIKANYADFDAECRFQIPALSIADNKACECGAILRGVKRPQDCKIFGTVCTPENPIGSCMVSSEGACAAHYSYGRFREKNHSVTQDN</sequence>
<gene>
    <name evidence="5" type="ORF">C7H79_01990</name>
</gene>
<dbReference type="Gene3D" id="3.40.50.11740">
    <property type="entry name" value="HypD, alpha/beta domain 2"/>
    <property type="match status" value="2"/>
</dbReference>
<dbReference type="RefSeq" id="WP_106705620.1">
    <property type="nucleotide sequence ID" value="NZ_PXXU01000004.1"/>
</dbReference>
<dbReference type="GO" id="GO:0051604">
    <property type="term" value="P:protein maturation"/>
    <property type="evidence" value="ECO:0007669"/>
    <property type="project" value="TreeGrafter"/>
</dbReference>
<reference evidence="5 6" key="1">
    <citation type="submission" date="2018-03" db="EMBL/GenBank/DDBJ databases">
        <title>Draft genome of Nitrosomonas supralitoralis APG5.</title>
        <authorList>
            <person name="Urakawa H."/>
            <person name="Lopez J.V."/>
        </authorList>
    </citation>
    <scope>NUCLEOTIDE SEQUENCE [LARGE SCALE GENOMIC DNA]</scope>
    <source>
        <strain evidence="5 6">APG5</strain>
    </source>
</reference>
<evidence type="ECO:0000256" key="1">
    <source>
        <dbReference type="ARBA" id="ARBA00007888"/>
    </source>
</evidence>
<dbReference type="GO" id="GO:0005506">
    <property type="term" value="F:iron ion binding"/>
    <property type="evidence" value="ECO:0007669"/>
    <property type="project" value="TreeGrafter"/>
</dbReference>
<dbReference type="InterPro" id="IPR002780">
    <property type="entry name" value="Hyd_form_HypD"/>
</dbReference>
<dbReference type="Pfam" id="PF01924">
    <property type="entry name" value="HypD"/>
    <property type="match status" value="1"/>
</dbReference>
<dbReference type="PIRSF" id="PIRSF005622">
    <property type="entry name" value="Hydrgn_mat_hypD"/>
    <property type="match status" value="1"/>
</dbReference>
<evidence type="ECO:0000256" key="3">
    <source>
        <dbReference type="ARBA" id="ARBA00023004"/>
    </source>
</evidence>
<comment type="similarity">
    <text evidence="1 4">Belongs to the HypD family.</text>
</comment>
<comment type="caution">
    <text evidence="5">The sequence shown here is derived from an EMBL/GenBank/DDBJ whole genome shotgun (WGS) entry which is preliminary data.</text>
</comment>
<organism evidence="5 6">
    <name type="scientific">Nitrosomonas supralitoralis</name>
    <dbReference type="NCBI Taxonomy" id="2116706"/>
    <lineage>
        <taxon>Bacteria</taxon>
        <taxon>Pseudomonadati</taxon>
        <taxon>Pseudomonadota</taxon>
        <taxon>Betaproteobacteria</taxon>
        <taxon>Nitrosomonadales</taxon>
        <taxon>Nitrosomonadaceae</taxon>
        <taxon>Nitrosomonas</taxon>
    </lineage>
</organism>
<evidence type="ECO:0000313" key="6">
    <source>
        <dbReference type="Proteomes" id="UP000241912"/>
    </source>
</evidence>
<dbReference type="Proteomes" id="UP000241912">
    <property type="component" value="Unassembled WGS sequence"/>
</dbReference>
<keyword evidence="3" id="KW-0408">Iron</keyword>
<accession>A0A2P7NYU6</accession>
<dbReference type="PANTHER" id="PTHR30149:SF0">
    <property type="entry name" value="HYDROGENASE MATURATION FACTOR HYPD"/>
    <property type="match status" value="1"/>
</dbReference>
<dbReference type="Gene3D" id="6.10.20.100">
    <property type="match status" value="1"/>
</dbReference>
<dbReference type="PANTHER" id="PTHR30149">
    <property type="entry name" value="HYDROGENASE PROTEIN ASSEMBLY PROTEIN HYPD"/>
    <property type="match status" value="1"/>
</dbReference>
<proteinExistence type="inferred from homology"/>
<dbReference type="OrthoDB" id="9770424at2"/>
<dbReference type="AlphaFoldDB" id="A0A2P7NYU6"/>
<dbReference type="InterPro" id="IPR042244">
    <property type="entry name" value="HypD_2_sf"/>
</dbReference>
<keyword evidence="6" id="KW-1185">Reference proteome</keyword>
<dbReference type="EMBL" id="PXXU01000004">
    <property type="protein sequence ID" value="PSJ18587.1"/>
    <property type="molecule type" value="Genomic_DNA"/>
</dbReference>
<dbReference type="InterPro" id="IPR042243">
    <property type="entry name" value="HypD_1"/>
</dbReference>
<keyword evidence="2" id="KW-0479">Metal-binding</keyword>
<evidence type="ECO:0000313" key="5">
    <source>
        <dbReference type="EMBL" id="PSJ18587.1"/>
    </source>
</evidence>
<dbReference type="NCBIfam" id="TIGR00075">
    <property type="entry name" value="hypD"/>
    <property type="match status" value="1"/>
</dbReference>
<name>A0A2P7NYU6_9PROT</name>
<evidence type="ECO:0000256" key="4">
    <source>
        <dbReference type="PIRNR" id="PIRNR005622"/>
    </source>
</evidence>
<evidence type="ECO:0000256" key="2">
    <source>
        <dbReference type="ARBA" id="ARBA00022723"/>
    </source>
</evidence>
<dbReference type="GO" id="GO:0070025">
    <property type="term" value="F:carbon monoxide binding"/>
    <property type="evidence" value="ECO:0007669"/>
    <property type="project" value="TreeGrafter"/>
</dbReference>
<protein>
    <recommendedName>
        <fullName evidence="4">Hydrogenase maturation factor</fullName>
    </recommendedName>
</protein>
<dbReference type="GO" id="GO:0051539">
    <property type="term" value="F:4 iron, 4 sulfur cluster binding"/>
    <property type="evidence" value="ECO:0007669"/>
    <property type="project" value="TreeGrafter"/>
</dbReference>